<sequence>MSGGSCSLTCQDFLNLRNSLQQLKLRLGTALPSGQVLPPGLANSSEKLSHGWVGKGPDAPAVTGPPGPPGPPGLPGLQGEPGEKGEPGARGPSGPQGPRGDMGPLGPEPNLEHGDRGLPGPRGPAILQSFVACLPMKGPPGSFDFLLLMMADIRNDIIELQEQVFGRRRDIAHESPPPSSGEAELVDSGSGGEDFPVDT</sequence>
<dbReference type="Pfam" id="PF01391">
    <property type="entry name" value="Collagen"/>
    <property type="match status" value="1"/>
</dbReference>
<gene>
    <name evidence="2" type="ORF">Z043_120640</name>
</gene>
<organism evidence="2 3">
    <name type="scientific">Scleropages formosus</name>
    <name type="common">Asian bonytongue</name>
    <name type="synonym">Osteoglossum formosum</name>
    <dbReference type="NCBI Taxonomy" id="113540"/>
    <lineage>
        <taxon>Eukaryota</taxon>
        <taxon>Metazoa</taxon>
        <taxon>Chordata</taxon>
        <taxon>Craniata</taxon>
        <taxon>Vertebrata</taxon>
        <taxon>Euteleostomi</taxon>
        <taxon>Actinopterygii</taxon>
        <taxon>Neopterygii</taxon>
        <taxon>Teleostei</taxon>
        <taxon>Osteoglossocephala</taxon>
        <taxon>Osteoglossomorpha</taxon>
        <taxon>Osteoglossiformes</taxon>
        <taxon>Osteoglossidae</taxon>
        <taxon>Scleropages</taxon>
    </lineage>
</organism>
<evidence type="ECO:0000313" key="2">
    <source>
        <dbReference type="EMBL" id="KPP61282.1"/>
    </source>
</evidence>
<dbReference type="STRING" id="113540.ENSSFOP00015026292"/>
<reference evidence="2 3" key="1">
    <citation type="submission" date="2015-08" db="EMBL/GenBank/DDBJ databases">
        <title>The genome of the Asian arowana (Scleropages formosus).</title>
        <authorList>
            <person name="Tan M.H."/>
            <person name="Gan H.M."/>
            <person name="Croft L.J."/>
            <person name="Austin C.M."/>
        </authorList>
    </citation>
    <scope>NUCLEOTIDE SEQUENCE [LARGE SCALE GENOMIC DNA]</scope>
    <source>
        <strain evidence="2">Aro1</strain>
    </source>
</reference>
<dbReference type="Proteomes" id="UP000034805">
    <property type="component" value="Unassembled WGS sequence"/>
</dbReference>
<name>A0A0P7TK67_SCLFO</name>
<dbReference type="PANTHER" id="PTHR24637">
    <property type="entry name" value="COLLAGEN"/>
    <property type="match status" value="1"/>
</dbReference>
<accession>A0A0P7TK67</accession>
<comment type="caution">
    <text evidence="2">The sequence shown here is derived from an EMBL/GenBank/DDBJ whole genome shotgun (WGS) entry which is preliminary data.</text>
</comment>
<evidence type="ECO:0000256" key="1">
    <source>
        <dbReference type="SAM" id="MobiDB-lite"/>
    </source>
</evidence>
<feature type="region of interest" description="Disordered" evidence="1">
    <location>
        <begin position="32"/>
        <end position="123"/>
    </location>
</feature>
<protein>
    <submittedName>
        <fullName evidence="2">Uncharacterized protein</fullName>
    </submittedName>
</protein>
<dbReference type="InterPro" id="IPR008160">
    <property type="entry name" value="Collagen"/>
</dbReference>
<feature type="compositionally biased region" description="Pro residues" evidence="1">
    <location>
        <begin position="63"/>
        <end position="74"/>
    </location>
</feature>
<dbReference type="EMBL" id="JARO02009772">
    <property type="protein sequence ID" value="KPP61282.1"/>
    <property type="molecule type" value="Genomic_DNA"/>
</dbReference>
<dbReference type="AlphaFoldDB" id="A0A0P7TK67"/>
<feature type="region of interest" description="Disordered" evidence="1">
    <location>
        <begin position="168"/>
        <end position="199"/>
    </location>
</feature>
<evidence type="ECO:0000313" key="3">
    <source>
        <dbReference type="Proteomes" id="UP000034805"/>
    </source>
</evidence>
<proteinExistence type="predicted"/>
<dbReference type="PANTHER" id="PTHR24637:SF421">
    <property type="entry name" value="CUTICLE COLLAGEN DPY-2"/>
    <property type="match status" value="1"/>
</dbReference>